<evidence type="ECO:0000313" key="6">
    <source>
        <dbReference type="Proteomes" id="UP000583929"/>
    </source>
</evidence>
<dbReference type="Gene3D" id="3.10.20.90">
    <property type="entry name" value="Phosphatidylinositol 3-kinase Catalytic Subunit, Chain A, domain 1"/>
    <property type="match status" value="1"/>
</dbReference>
<dbReference type="SUPFAM" id="SSF54236">
    <property type="entry name" value="Ubiquitin-like"/>
    <property type="match status" value="1"/>
</dbReference>
<evidence type="ECO:0000313" key="3">
    <source>
        <dbReference type="EMBL" id="KAF4385833.1"/>
    </source>
</evidence>
<organism evidence="4 6">
    <name type="scientific">Cannabis sativa</name>
    <name type="common">Hemp</name>
    <name type="synonym">Marijuana</name>
    <dbReference type="NCBI Taxonomy" id="3483"/>
    <lineage>
        <taxon>Eukaryota</taxon>
        <taxon>Viridiplantae</taxon>
        <taxon>Streptophyta</taxon>
        <taxon>Embryophyta</taxon>
        <taxon>Tracheophyta</taxon>
        <taxon>Spermatophyta</taxon>
        <taxon>Magnoliopsida</taxon>
        <taxon>eudicotyledons</taxon>
        <taxon>Gunneridae</taxon>
        <taxon>Pentapetalae</taxon>
        <taxon>rosids</taxon>
        <taxon>fabids</taxon>
        <taxon>Rosales</taxon>
        <taxon>Cannabaceae</taxon>
        <taxon>Cannabis</taxon>
    </lineage>
</organism>
<dbReference type="Proteomes" id="UP000525078">
    <property type="component" value="Unassembled WGS sequence"/>
</dbReference>
<reference evidence="5 6" key="1">
    <citation type="journal article" date="2020" name="bioRxiv">
        <title>Sequence and annotation of 42 cannabis genomes reveals extensive copy number variation in cannabinoid synthesis and pathogen resistance genes.</title>
        <authorList>
            <person name="Mckernan K.J."/>
            <person name="Helbert Y."/>
            <person name="Kane L.T."/>
            <person name="Ebling H."/>
            <person name="Zhang L."/>
            <person name="Liu B."/>
            <person name="Eaton Z."/>
            <person name="Mclaughlin S."/>
            <person name="Kingan S."/>
            <person name="Baybayan P."/>
            <person name="Concepcion G."/>
            <person name="Jordan M."/>
            <person name="Riva A."/>
            <person name="Barbazuk W."/>
            <person name="Harkins T."/>
        </authorList>
    </citation>
    <scope>NUCLEOTIDE SEQUENCE [LARGE SCALE GENOMIC DNA]</scope>
    <source>
        <strain evidence="5 6">cv. Jamaican Lion 4</strain>
        <strain evidence="4">Father</strain>
        <strain evidence="3">Mother</strain>
        <tissue evidence="4">Leaf</tissue>
    </source>
</reference>
<feature type="compositionally biased region" description="Low complexity" evidence="1">
    <location>
        <begin position="49"/>
        <end position="59"/>
    </location>
</feature>
<accession>A0A7J6HSS2</accession>
<evidence type="ECO:0000256" key="1">
    <source>
        <dbReference type="SAM" id="MobiDB-lite"/>
    </source>
</evidence>
<evidence type="ECO:0000313" key="5">
    <source>
        <dbReference type="Proteomes" id="UP000525078"/>
    </source>
</evidence>
<feature type="domain" description="Ubiquitin-like" evidence="2">
    <location>
        <begin position="112"/>
        <end position="180"/>
    </location>
</feature>
<dbReference type="EMBL" id="JAATIP010000044">
    <property type="protein sequence ID" value="KAF4385833.1"/>
    <property type="molecule type" value="Genomic_DNA"/>
</dbReference>
<comment type="caution">
    <text evidence="4">The sequence shown here is derived from an EMBL/GenBank/DDBJ whole genome shotgun (WGS) entry which is preliminary data.</text>
</comment>
<dbReference type="PROSITE" id="PS50053">
    <property type="entry name" value="UBIQUITIN_2"/>
    <property type="match status" value="1"/>
</dbReference>
<name>A0A7J6HSS2_CANSA</name>
<proteinExistence type="predicted"/>
<dbReference type="InterPro" id="IPR000626">
    <property type="entry name" value="Ubiquitin-like_dom"/>
</dbReference>
<dbReference type="Pfam" id="PF00240">
    <property type="entry name" value="ubiquitin"/>
    <property type="match status" value="1"/>
</dbReference>
<evidence type="ECO:0000313" key="4">
    <source>
        <dbReference type="EMBL" id="KAF4397390.1"/>
    </source>
</evidence>
<feature type="region of interest" description="Disordered" evidence="1">
    <location>
        <begin position="49"/>
        <end position="77"/>
    </location>
</feature>
<sequence length="205" mass="23076">MLSTPLYKLPNISFSLRNFNKQKKIIKREKRKVKAKMIKLRSTKKYFGRSSSKLSSKALKGGGGGGADSNNNSQKDLVANNNNIGEIKWELRPGGMLVQRRESGQSDGEGLITIRVSTVSQWHHISIESTSTFGELKMILSLVSGMEPREQRLLFKGKERDDKDYLHMVGVRDKDKVLLLQDPAIKEMKLLAQPITNNPCYTISV</sequence>
<dbReference type="EMBL" id="JAATIQ010000033">
    <property type="protein sequence ID" value="KAF4397390.1"/>
    <property type="molecule type" value="Genomic_DNA"/>
</dbReference>
<protein>
    <recommendedName>
        <fullName evidence="2">Ubiquitin-like domain-containing protein</fullName>
    </recommendedName>
</protein>
<evidence type="ECO:0000259" key="2">
    <source>
        <dbReference type="PROSITE" id="PS50053"/>
    </source>
</evidence>
<gene>
    <name evidence="3" type="ORF">F8388_010389</name>
    <name evidence="4" type="ORF">G4B88_027130</name>
</gene>
<dbReference type="Proteomes" id="UP000583929">
    <property type="component" value="Unassembled WGS sequence"/>
</dbReference>
<dbReference type="PANTHER" id="PTHR47376">
    <property type="entry name" value="OS02G0597700 PROTEIN"/>
    <property type="match status" value="1"/>
</dbReference>
<keyword evidence="6" id="KW-1185">Reference proteome</keyword>
<dbReference type="InterPro" id="IPR029071">
    <property type="entry name" value="Ubiquitin-like_domsf"/>
</dbReference>
<dbReference type="AlphaFoldDB" id="A0A7J6HSS2"/>